<dbReference type="GO" id="GO:0003700">
    <property type="term" value="F:DNA-binding transcription factor activity"/>
    <property type="evidence" value="ECO:0007669"/>
    <property type="project" value="TreeGrafter"/>
</dbReference>
<gene>
    <name evidence="6" type="ORF">SteCoe_25718</name>
</gene>
<keyword evidence="3" id="KW-0539">Nucleus</keyword>
<organism evidence="6 7">
    <name type="scientific">Stentor coeruleus</name>
    <dbReference type="NCBI Taxonomy" id="5963"/>
    <lineage>
        <taxon>Eukaryota</taxon>
        <taxon>Sar</taxon>
        <taxon>Alveolata</taxon>
        <taxon>Ciliophora</taxon>
        <taxon>Postciliodesmatophora</taxon>
        <taxon>Heterotrichea</taxon>
        <taxon>Heterotrichida</taxon>
        <taxon>Stentoridae</taxon>
        <taxon>Stentor</taxon>
    </lineage>
</organism>
<feature type="domain" description="Myb-like" evidence="4">
    <location>
        <begin position="140"/>
        <end position="227"/>
    </location>
</feature>
<dbReference type="GO" id="GO:0005634">
    <property type="term" value="C:nucleus"/>
    <property type="evidence" value="ECO:0007669"/>
    <property type="project" value="UniProtKB-SubCell"/>
</dbReference>
<comment type="subcellular location">
    <subcellularLocation>
        <location evidence="1">Nucleus</location>
    </subcellularLocation>
</comment>
<dbReference type="Pfam" id="PF13921">
    <property type="entry name" value="Myb_DNA-bind_6"/>
    <property type="match status" value="1"/>
</dbReference>
<evidence type="ECO:0000256" key="1">
    <source>
        <dbReference type="ARBA" id="ARBA00004123"/>
    </source>
</evidence>
<dbReference type="EMBL" id="MPUH01000704">
    <property type="protein sequence ID" value="OMJ75205.1"/>
    <property type="molecule type" value="Genomic_DNA"/>
</dbReference>
<evidence type="ECO:0000313" key="6">
    <source>
        <dbReference type="EMBL" id="OMJ75205.1"/>
    </source>
</evidence>
<dbReference type="InterPro" id="IPR009057">
    <property type="entry name" value="Homeodomain-like_sf"/>
</dbReference>
<evidence type="ECO:0008006" key="8">
    <source>
        <dbReference type="Google" id="ProtNLM"/>
    </source>
</evidence>
<dbReference type="OrthoDB" id="39591at2759"/>
<dbReference type="SUPFAM" id="SSF46689">
    <property type="entry name" value="Homeodomain-like"/>
    <property type="match status" value="2"/>
</dbReference>
<protein>
    <recommendedName>
        <fullName evidence="8">Myb-like domain-containing protein</fullName>
    </recommendedName>
</protein>
<dbReference type="InterPro" id="IPR001005">
    <property type="entry name" value="SANT/Myb"/>
</dbReference>
<dbReference type="PROSITE" id="PS50090">
    <property type="entry name" value="MYB_LIKE"/>
    <property type="match status" value="2"/>
</dbReference>
<dbReference type="AlphaFoldDB" id="A0A1R2BEW6"/>
<dbReference type="InterPro" id="IPR051651">
    <property type="entry name" value="DMTF1_DNA-bind_reg"/>
</dbReference>
<reference evidence="6 7" key="1">
    <citation type="submission" date="2016-11" db="EMBL/GenBank/DDBJ databases">
        <title>The macronuclear genome of Stentor coeruleus: a giant cell with tiny introns.</title>
        <authorList>
            <person name="Slabodnick M."/>
            <person name="Ruby J.G."/>
            <person name="Reiff S.B."/>
            <person name="Swart E.C."/>
            <person name="Gosai S."/>
            <person name="Prabakaran S."/>
            <person name="Witkowska E."/>
            <person name="Larue G.E."/>
            <person name="Fisher S."/>
            <person name="Freeman R.M."/>
            <person name="Gunawardena J."/>
            <person name="Chu W."/>
            <person name="Stover N.A."/>
            <person name="Gregory B.D."/>
            <person name="Nowacki M."/>
            <person name="Derisi J."/>
            <person name="Roy S.W."/>
            <person name="Marshall W.F."/>
            <person name="Sood P."/>
        </authorList>
    </citation>
    <scope>NUCLEOTIDE SEQUENCE [LARGE SCALE GENOMIC DNA]</scope>
    <source>
        <strain evidence="6">WM001</strain>
    </source>
</reference>
<feature type="domain" description="Myb-like" evidence="4">
    <location>
        <begin position="87"/>
        <end position="136"/>
    </location>
</feature>
<dbReference type="GO" id="GO:0000976">
    <property type="term" value="F:transcription cis-regulatory region binding"/>
    <property type="evidence" value="ECO:0007669"/>
    <property type="project" value="TreeGrafter"/>
</dbReference>
<dbReference type="PANTHER" id="PTHR46380:SF2">
    <property type="entry name" value="CYCLIN-D-BINDING MYB-LIKE TRANSCRIPTION FACTOR 1"/>
    <property type="match status" value="1"/>
</dbReference>
<dbReference type="InterPro" id="IPR017930">
    <property type="entry name" value="Myb_dom"/>
</dbReference>
<dbReference type="Gene3D" id="1.10.10.60">
    <property type="entry name" value="Homeodomain-like"/>
    <property type="match status" value="2"/>
</dbReference>
<evidence type="ECO:0000256" key="2">
    <source>
        <dbReference type="ARBA" id="ARBA00023125"/>
    </source>
</evidence>
<proteinExistence type="predicted"/>
<comment type="caution">
    <text evidence="6">The sequence shown here is derived from an EMBL/GenBank/DDBJ whole genome shotgun (WGS) entry which is preliminary data.</text>
</comment>
<accession>A0A1R2BEW6</accession>
<feature type="domain" description="HTH myb-type" evidence="5">
    <location>
        <begin position="87"/>
        <end position="140"/>
    </location>
</feature>
<dbReference type="PANTHER" id="PTHR46380">
    <property type="entry name" value="CYCLIN-D-BINDING MYB-LIKE TRANSCRIPTION FACTOR 1"/>
    <property type="match status" value="1"/>
</dbReference>
<keyword evidence="7" id="KW-1185">Reference proteome</keyword>
<evidence type="ECO:0000313" key="7">
    <source>
        <dbReference type="Proteomes" id="UP000187209"/>
    </source>
</evidence>
<dbReference type="PROSITE" id="PS51294">
    <property type="entry name" value="HTH_MYB"/>
    <property type="match status" value="1"/>
</dbReference>
<evidence type="ECO:0000256" key="3">
    <source>
        <dbReference type="ARBA" id="ARBA00023242"/>
    </source>
</evidence>
<keyword evidence="2" id="KW-0238">DNA-binding</keyword>
<evidence type="ECO:0000259" key="4">
    <source>
        <dbReference type="PROSITE" id="PS50090"/>
    </source>
</evidence>
<dbReference type="Proteomes" id="UP000187209">
    <property type="component" value="Unassembled WGS sequence"/>
</dbReference>
<dbReference type="CDD" id="cd00167">
    <property type="entry name" value="SANT"/>
    <property type="match status" value="1"/>
</dbReference>
<sequence>MSVPVRRWKDSNEKPMIKGKWSEKEINHLKRLLCKYASKKNLTPDQLASICGDTTPPEFSNIWTKLAKFFPNRSVQSVHNICKRYFNPFNYKGPWTLKEERILIEFVNKNGHKWKELGELLQRTALNIKDKWKQMGGERMPLRKTGTWNVEETKELVMLIFKLFKIPTDKIEAVSIDEGDQGLNRIFEVLEMHKKVFKKSEIPWEAVSEQFQTRTAQDCRTRWSYIINNKIPNQMVFSVEEDVKIFEGIRRQNATMIEKIDYGRIDNGKTMEDNKHRFKVLAKATSGRLRLSLNEILEKLEFSYNVATGFKEETILDYYTSKYPVKEESN</sequence>
<evidence type="ECO:0000259" key="5">
    <source>
        <dbReference type="PROSITE" id="PS51294"/>
    </source>
</evidence>
<dbReference type="SMART" id="SM00717">
    <property type="entry name" value="SANT"/>
    <property type="match status" value="3"/>
</dbReference>
<name>A0A1R2BEW6_9CILI</name>